<name>A0ABR0KH66_9EURO</name>
<keyword evidence="1" id="KW-0472">Membrane</keyword>
<accession>A0ABR0KH66</accession>
<evidence type="ECO:0008006" key="4">
    <source>
        <dbReference type="Google" id="ProtNLM"/>
    </source>
</evidence>
<proteinExistence type="predicted"/>
<keyword evidence="1" id="KW-1133">Transmembrane helix</keyword>
<dbReference type="EMBL" id="JAVRRG010000023">
    <property type="protein sequence ID" value="KAK5096271.1"/>
    <property type="molecule type" value="Genomic_DNA"/>
</dbReference>
<keyword evidence="3" id="KW-1185">Reference proteome</keyword>
<dbReference type="SUPFAM" id="SSF56801">
    <property type="entry name" value="Acetyl-CoA synthetase-like"/>
    <property type="match status" value="1"/>
</dbReference>
<organism evidence="2 3">
    <name type="scientific">Lithohypha guttulata</name>
    <dbReference type="NCBI Taxonomy" id="1690604"/>
    <lineage>
        <taxon>Eukaryota</taxon>
        <taxon>Fungi</taxon>
        <taxon>Dikarya</taxon>
        <taxon>Ascomycota</taxon>
        <taxon>Pezizomycotina</taxon>
        <taxon>Eurotiomycetes</taxon>
        <taxon>Chaetothyriomycetidae</taxon>
        <taxon>Chaetothyriales</taxon>
        <taxon>Trichomeriaceae</taxon>
        <taxon>Lithohypha</taxon>
    </lineage>
</organism>
<evidence type="ECO:0000313" key="3">
    <source>
        <dbReference type="Proteomes" id="UP001345013"/>
    </source>
</evidence>
<evidence type="ECO:0000313" key="2">
    <source>
        <dbReference type="EMBL" id="KAK5096271.1"/>
    </source>
</evidence>
<evidence type="ECO:0000256" key="1">
    <source>
        <dbReference type="SAM" id="Phobius"/>
    </source>
</evidence>
<sequence length="568" mass="60816">MSESNVIGQIDEAIGSFFAQWNVASTIIVGLLAFVLVYPLLVSKDPDTHPFLLARQAQTSPIRQQGESATYRSTEIPYGYPLRSGLGIKDPGASKWTTGRDGDLRDVWRQAVSGPKKEDGSSAGPGAKITTIHGVEQIIEHDLSKLTLDINVVGKHLNDVGCKRVAVCLSNSVEILCTVFAGAFYSFSPILVPYDQHTDASGSILAVADFDTLVAEAGTVALESLLKSNRSLKRVIWVTKAGSEHLDWNEVPEGVGGKVDVTTWHDLIGEKKAGSSDQVPPHDKDNGALPVYAFWPTKTGSYELVEYTQKNLMAGIAALQSSMPRLHKLQPTDSVLPTTGLNTSYALCWSLFTIFTGSTLLLNSVCGPTVNLIAVTKSARQRLKPTYVIADARATSRFLDEMTAAAGSGSIGGKYAAWSTGRNINQGYMEVEKSPSYLPTGLSGLKTLYIAQPDVLEGAQRVRSSTLTALRLLLNARVSLALTTGRVAGYVAQTNVLDYRNKGDTCCVGPVAASLELHLTGPEEEMSKVDGIGAVAVKGPAVTGKEKEKAILDHIKARVDSDNTLVLV</sequence>
<dbReference type="Proteomes" id="UP001345013">
    <property type="component" value="Unassembled WGS sequence"/>
</dbReference>
<dbReference type="Gene3D" id="3.40.50.12780">
    <property type="entry name" value="N-terminal domain of ligase-like"/>
    <property type="match status" value="1"/>
</dbReference>
<comment type="caution">
    <text evidence="2">The sequence shown here is derived from an EMBL/GenBank/DDBJ whole genome shotgun (WGS) entry which is preliminary data.</text>
</comment>
<feature type="transmembrane region" description="Helical" evidence="1">
    <location>
        <begin position="21"/>
        <end position="41"/>
    </location>
</feature>
<keyword evidence="1" id="KW-0812">Transmembrane</keyword>
<protein>
    <recommendedName>
        <fullName evidence="4">AMP-dependent synthetase/ligase domain-containing protein</fullName>
    </recommendedName>
</protein>
<reference evidence="2 3" key="1">
    <citation type="submission" date="2023-08" db="EMBL/GenBank/DDBJ databases">
        <title>Black Yeasts Isolated from many extreme environments.</title>
        <authorList>
            <person name="Coleine C."/>
            <person name="Stajich J.E."/>
            <person name="Selbmann L."/>
        </authorList>
    </citation>
    <scope>NUCLEOTIDE SEQUENCE [LARGE SCALE GENOMIC DNA]</scope>
    <source>
        <strain evidence="2 3">CCFEE 5885</strain>
    </source>
</reference>
<dbReference type="InterPro" id="IPR042099">
    <property type="entry name" value="ANL_N_sf"/>
</dbReference>
<gene>
    <name evidence="2" type="ORF">LTR24_002677</name>
</gene>